<evidence type="ECO:0000259" key="3">
    <source>
        <dbReference type="PROSITE" id="PS51194"/>
    </source>
</evidence>
<dbReference type="InterPro" id="IPR001650">
    <property type="entry name" value="Helicase_C-like"/>
</dbReference>
<dbReference type="InterPro" id="IPR049730">
    <property type="entry name" value="SNF2/RAD54-like_C"/>
</dbReference>
<dbReference type="CDD" id="cd17919">
    <property type="entry name" value="DEXHc_Snf"/>
    <property type="match status" value="1"/>
</dbReference>
<proteinExistence type="predicted"/>
<dbReference type="EMBL" id="BAABIC010000004">
    <property type="protein sequence ID" value="GAA4682351.1"/>
    <property type="molecule type" value="Genomic_DNA"/>
</dbReference>
<feature type="domain" description="Helicase C-terminal" evidence="3">
    <location>
        <begin position="532"/>
        <end position="684"/>
    </location>
</feature>
<evidence type="ECO:0000259" key="2">
    <source>
        <dbReference type="PROSITE" id="PS51192"/>
    </source>
</evidence>
<feature type="domain" description="Helicase ATP-binding" evidence="2">
    <location>
        <begin position="288"/>
        <end position="448"/>
    </location>
</feature>
<evidence type="ECO:0000256" key="1">
    <source>
        <dbReference type="ARBA" id="ARBA00022801"/>
    </source>
</evidence>
<sequence length="706" mass="77650">MAAEVGDTVGVARDLARRATGLLGRAEDLRVRARHQLEALTDREVEARLRGMPLSVLRESAGRGVRWGAIEQAGLRTVADVLDARRLVAVPGVGERTAQQVTQAARAASAATRGEVRFRFDVDHRRRDEAELLATLTALRAAEAAQAMAPGVRSLLDITEPLADEAAMLGSWWRRTFSGRRRRDAARGAHDRLAAILAEPSTQAVVTGIADQERRVEPRSYRHADLWARYQQDAASVNALLSTIGAASGDEASAQGFVPEELRQRVVAIPLDTSLLKATLRGYQVFGAQYALHQERCVLGDEMGLGKTLQALATLCHLAAHDQRRFLVVCPASVLVNWVKETEKFTLLATHVLHGPERERAGERWLRDGGVAVTTFGTLARLPVPVRETEAAMLVVDEAHYVKNPAAARSKAVAAVVERAQRALFLTGTPMENRVEEFRALVGYLQPQVARRIDARDALGGARAFRKAVADVYLRRNQDDVLDELPERIDTAEWVQLGQDDRSRYRDAVASGNLMAMRRAALASPESAKLERIREIVAEAAEDGMKVLIFSTFLPVLDLLERTLPEVAGRIDGSVPPAARQQVVQDFHDRPDHCVLVSQIEAGGVGLNIQAASVVILAEPHWKPSVEEQAIARAHRMGQVRPVQVHRILAEDSVDERIVEIQQGKTLLFDAFARRSEAKERDERAIDRSTSEQLVVAERVRLGLSA</sequence>
<dbReference type="Pfam" id="PF00271">
    <property type="entry name" value="Helicase_C"/>
    <property type="match status" value="1"/>
</dbReference>
<keyword evidence="5" id="KW-1185">Reference proteome</keyword>
<keyword evidence="1" id="KW-0378">Hydrolase</keyword>
<dbReference type="Pfam" id="PF00176">
    <property type="entry name" value="SNF2-rel_dom"/>
    <property type="match status" value="1"/>
</dbReference>
<dbReference type="PROSITE" id="PS51194">
    <property type="entry name" value="HELICASE_CTER"/>
    <property type="match status" value="1"/>
</dbReference>
<keyword evidence="4" id="KW-0347">Helicase</keyword>
<dbReference type="CDD" id="cd18793">
    <property type="entry name" value="SF2_C_SNF"/>
    <property type="match status" value="1"/>
</dbReference>
<dbReference type="Proteomes" id="UP001500325">
    <property type="component" value="Unassembled WGS sequence"/>
</dbReference>
<dbReference type="PANTHER" id="PTHR10799">
    <property type="entry name" value="SNF2/RAD54 HELICASE FAMILY"/>
    <property type="match status" value="1"/>
</dbReference>
<name>A0ABP8W5W9_9PSEU</name>
<dbReference type="GO" id="GO:0004386">
    <property type="term" value="F:helicase activity"/>
    <property type="evidence" value="ECO:0007669"/>
    <property type="project" value="UniProtKB-KW"/>
</dbReference>
<dbReference type="InterPro" id="IPR038718">
    <property type="entry name" value="SNF2-like_sf"/>
</dbReference>
<keyword evidence="4" id="KW-0547">Nucleotide-binding</keyword>
<dbReference type="Gene3D" id="3.40.50.10810">
    <property type="entry name" value="Tandem AAA-ATPase domain"/>
    <property type="match status" value="1"/>
</dbReference>
<dbReference type="InterPro" id="IPR000330">
    <property type="entry name" value="SNF2_N"/>
</dbReference>
<keyword evidence="4" id="KW-0067">ATP-binding</keyword>
<accession>A0ABP8W5W9</accession>
<reference evidence="5" key="1">
    <citation type="journal article" date="2019" name="Int. J. Syst. Evol. Microbiol.">
        <title>The Global Catalogue of Microorganisms (GCM) 10K type strain sequencing project: providing services to taxonomists for standard genome sequencing and annotation.</title>
        <authorList>
            <consortium name="The Broad Institute Genomics Platform"/>
            <consortium name="The Broad Institute Genome Sequencing Center for Infectious Disease"/>
            <person name="Wu L."/>
            <person name="Ma J."/>
        </authorList>
    </citation>
    <scope>NUCLEOTIDE SEQUENCE [LARGE SCALE GENOMIC DNA]</scope>
    <source>
        <strain evidence="5">JCM 18055</strain>
    </source>
</reference>
<dbReference type="InterPro" id="IPR014001">
    <property type="entry name" value="Helicase_ATP-bd"/>
</dbReference>
<gene>
    <name evidence="4" type="ORF">GCM10023215_15420</name>
</gene>
<dbReference type="Gene3D" id="3.40.50.300">
    <property type="entry name" value="P-loop containing nucleotide triphosphate hydrolases"/>
    <property type="match status" value="1"/>
</dbReference>
<evidence type="ECO:0000313" key="5">
    <source>
        <dbReference type="Proteomes" id="UP001500325"/>
    </source>
</evidence>
<organism evidence="4 5">
    <name type="scientific">Pseudonocardia yuanmonensis</name>
    <dbReference type="NCBI Taxonomy" id="1095914"/>
    <lineage>
        <taxon>Bacteria</taxon>
        <taxon>Bacillati</taxon>
        <taxon>Actinomycetota</taxon>
        <taxon>Actinomycetes</taxon>
        <taxon>Pseudonocardiales</taxon>
        <taxon>Pseudonocardiaceae</taxon>
        <taxon>Pseudonocardia</taxon>
    </lineage>
</organism>
<evidence type="ECO:0000313" key="4">
    <source>
        <dbReference type="EMBL" id="GAA4682351.1"/>
    </source>
</evidence>
<dbReference type="SMART" id="SM00490">
    <property type="entry name" value="HELICc"/>
    <property type="match status" value="1"/>
</dbReference>
<dbReference type="SMART" id="SM00487">
    <property type="entry name" value="DEXDc"/>
    <property type="match status" value="1"/>
</dbReference>
<dbReference type="PROSITE" id="PS51192">
    <property type="entry name" value="HELICASE_ATP_BIND_1"/>
    <property type="match status" value="1"/>
</dbReference>
<protein>
    <submittedName>
        <fullName evidence="4">DEAD/DEAH box helicase</fullName>
    </submittedName>
</protein>
<dbReference type="SUPFAM" id="SSF52540">
    <property type="entry name" value="P-loop containing nucleoside triphosphate hydrolases"/>
    <property type="match status" value="2"/>
</dbReference>
<comment type="caution">
    <text evidence="4">The sequence shown here is derived from an EMBL/GenBank/DDBJ whole genome shotgun (WGS) entry which is preliminary data.</text>
</comment>
<dbReference type="InterPro" id="IPR027417">
    <property type="entry name" value="P-loop_NTPase"/>
</dbReference>